<keyword evidence="2" id="KW-0472">Membrane</keyword>
<organism evidence="3">
    <name type="scientific">Medioppia subpectinata</name>
    <dbReference type="NCBI Taxonomy" id="1979941"/>
    <lineage>
        <taxon>Eukaryota</taxon>
        <taxon>Metazoa</taxon>
        <taxon>Ecdysozoa</taxon>
        <taxon>Arthropoda</taxon>
        <taxon>Chelicerata</taxon>
        <taxon>Arachnida</taxon>
        <taxon>Acari</taxon>
        <taxon>Acariformes</taxon>
        <taxon>Sarcoptiformes</taxon>
        <taxon>Oribatida</taxon>
        <taxon>Brachypylina</taxon>
        <taxon>Oppioidea</taxon>
        <taxon>Oppiidae</taxon>
        <taxon>Medioppia</taxon>
    </lineage>
</organism>
<dbReference type="Proteomes" id="UP000759131">
    <property type="component" value="Unassembled WGS sequence"/>
</dbReference>
<feature type="non-terminal residue" evidence="3">
    <location>
        <position position="1"/>
    </location>
</feature>
<evidence type="ECO:0000256" key="2">
    <source>
        <dbReference type="SAM" id="Phobius"/>
    </source>
</evidence>
<dbReference type="OrthoDB" id="10550700at2759"/>
<evidence type="ECO:0000256" key="1">
    <source>
        <dbReference type="SAM" id="MobiDB-lite"/>
    </source>
</evidence>
<feature type="compositionally biased region" description="Polar residues" evidence="1">
    <location>
        <begin position="271"/>
        <end position="281"/>
    </location>
</feature>
<gene>
    <name evidence="3" type="ORF">OSB1V03_LOCUS17898</name>
</gene>
<evidence type="ECO:0000313" key="4">
    <source>
        <dbReference type="Proteomes" id="UP000759131"/>
    </source>
</evidence>
<evidence type="ECO:0000313" key="3">
    <source>
        <dbReference type="EMBL" id="CAD7639720.1"/>
    </source>
</evidence>
<proteinExistence type="predicted"/>
<accession>A0A7R9QD17</accession>
<keyword evidence="2" id="KW-0812">Transmembrane</keyword>
<keyword evidence="2" id="KW-1133">Transmembrane helix</keyword>
<dbReference type="EMBL" id="CAJPIZ010022452">
    <property type="protein sequence ID" value="CAG2117945.1"/>
    <property type="molecule type" value="Genomic_DNA"/>
</dbReference>
<sequence>MLLGPQSSSLTASSTISAYLSHSAITDISIRGWLAFMVSEPSFLPKLNVCFNCAFAKCHTFDERLILIAICDESVVGSQTSDILDEKYSKESGIVVKLCHKVMVGQVVPLIKVHSYVALIWLRLSSSVALVTTSVRPSDCLAIEVRLRAFKWENVLLLNAMSNTLLVDTSSTVTFMSAIASKGIGSSSLTSIRDITVGTNAEGGYGEVGRVVAKRVVRFAKHILYKPRNRCLNSWIITTKLKPLTSVERQRSHCMRCLSTKESLKTDPKTSKTTANTSPKQRTPEETTGPVMGSAGIAGIYKWDIHKKVKAEEWIGCYHFPYIAQMRFVQRLKVYVTVLCGVLVPVSYTLYALGMKTLESCHMSTL</sequence>
<reference evidence="3" key="1">
    <citation type="submission" date="2020-11" db="EMBL/GenBank/DDBJ databases">
        <authorList>
            <person name="Tran Van P."/>
        </authorList>
    </citation>
    <scope>NUCLEOTIDE SEQUENCE</scope>
</reference>
<feature type="transmembrane region" description="Helical" evidence="2">
    <location>
        <begin position="334"/>
        <end position="353"/>
    </location>
</feature>
<feature type="region of interest" description="Disordered" evidence="1">
    <location>
        <begin position="265"/>
        <end position="289"/>
    </location>
</feature>
<keyword evidence="4" id="KW-1185">Reference proteome</keyword>
<dbReference type="EMBL" id="OC877027">
    <property type="protein sequence ID" value="CAD7639720.1"/>
    <property type="molecule type" value="Genomic_DNA"/>
</dbReference>
<protein>
    <submittedName>
        <fullName evidence="3">Uncharacterized protein</fullName>
    </submittedName>
</protein>
<name>A0A7R9QD17_9ACAR</name>
<dbReference type="AlphaFoldDB" id="A0A7R9QD17"/>